<feature type="coiled-coil region" evidence="1">
    <location>
        <begin position="461"/>
        <end position="534"/>
    </location>
</feature>
<evidence type="ECO:0000313" key="3">
    <source>
        <dbReference type="EMBL" id="KAF2590558.1"/>
    </source>
</evidence>
<proteinExistence type="predicted"/>
<reference evidence="3" key="1">
    <citation type="submission" date="2019-12" db="EMBL/GenBank/DDBJ databases">
        <title>Genome sequencing and annotation of Brassica cretica.</title>
        <authorList>
            <person name="Studholme D.J."/>
            <person name="Sarris P.F."/>
        </authorList>
    </citation>
    <scope>NUCLEOTIDE SEQUENCE</scope>
    <source>
        <strain evidence="3">PFS-102/07</strain>
        <tissue evidence="3">Leaf</tissue>
    </source>
</reference>
<evidence type="ECO:0000256" key="1">
    <source>
        <dbReference type="SAM" id="Coils"/>
    </source>
</evidence>
<keyword evidence="1" id="KW-0175">Coiled coil</keyword>
<sequence length="823" mass="91303">MREKTRLEQTDAALEKEKAKLEEERDVVVETLVKDRQRLRDSRIHEVTRERVKVQTAMADKSTRCFGRVRDHLARLDAFEKAKNLYGQASGTRKCLESAQAIAAHSHLRWPDLRREWIRRQQARIARVDWESRLPVLLGPCKSRLSLFTRKQQKLLNKAREMEGVPDLSALLKGKLQMLSTKSSSAGVSDIIPSLVEGDANVEPSAQNPTKKAAGKEKKCIAEGEQSASLEESVPLEEALSSADASKVSKKKKKKKDGKKRPREDPSIDQNEALIVVREDNTGGPAQTGSTGASPEERPKKRAKKKSVEDGARRSIDGDHPDDLPASEDPSRNGGKASGSKGDPRSESPSSERAVPTSATRKGVQSEGSLSKRARVEFPDRVEFIYDEKTPLVSDPWRDEGVAANRGPILQGRIHRCRFHEKMGNLLTLFTSSNMTLSALKQTMIQLGAAEKLVRTRLSAIERLRAENKKAKDKAAEEKEVLQVKFEELEGKLKSDRLAKKELMREKTRLEQTAAALEKEKAELEEERDVVVETLVKDRQRLRDSRIQEVTRERVKVQTAMADKSTRCFGRVRDHLTRLDAFEKAKNLYGQASGTRKCLEVIRDNGTEIPQEMINIFMEQEKLHEAEVARLCLDRLSESDLTLSPLNLPSKFVNEEFMATLDPYGSNVGLIGSESASQLITSREVVEDQSEELAVDVISAPTERVAATEEKSPEKENPKTGDILIQEGGTKNVGPEDLVLISDTSSERREDEEGESDRGEKTPSLRPNEEEVTSEVGKGSTSSILSLGVDLPALVPAQVEGPTVSAAEDPQDLPAPSVMCSAA</sequence>
<organism evidence="3">
    <name type="scientific">Brassica cretica</name>
    <name type="common">Mustard</name>
    <dbReference type="NCBI Taxonomy" id="69181"/>
    <lineage>
        <taxon>Eukaryota</taxon>
        <taxon>Viridiplantae</taxon>
        <taxon>Streptophyta</taxon>
        <taxon>Embryophyta</taxon>
        <taxon>Tracheophyta</taxon>
        <taxon>Spermatophyta</taxon>
        <taxon>Magnoliopsida</taxon>
        <taxon>eudicotyledons</taxon>
        <taxon>Gunneridae</taxon>
        <taxon>Pentapetalae</taxon>
        <taxon>rosids</taxon>
        <taxon>malvids</taxon>
        <taxon>Brassicales</taxon>
        <taxon>Brassicaceae</taxon>
        <taxon>Brassiceae</taxon>
        <taxon>Brassica</taxon>
    </lineage>
</organism>
<gene>
    <name evidence="3" type="ORF">F2Q70_00040339</name>
</gene>
<protein>
    <submittedName>
        <fullName evidence="3">Uncharacterized protein</fullName>
    </submittedName>
</protein>
<feature type="coiled-coil region" evidence="1">
    <location>
        <begin position="4"/>
        <end position="31"/>
    </location>
</feature>
<comment type="caution">
    <text evidence="3">The sequence shown here is derived from an EMBL/GenBank/DDBJ whole genome shotgun (WGS) entry which is preliminary data.</text>
</comment>
<feature type="region of interest" description="Disordered" evidence="2">
    <location>
        <begin position="200"/>
        <end position="372"/>
    </location>
</feature>
<feature type="region of interest" description="Disordered" evidence="2">
    <location>
        <begin position="698"/>
        <end position="783"/>
    </location>
</feature>
<accession>A0A8S9KAH1</accession>
<dbReference type="AlphaFoldDB" id="A0A8S9KAH1"/>
<feature type="compositionally biased region" description="Basic residues" evidence="2">
    <location>
        <begin position="248"/>
        <end position="261"/>
    </location>
</feature>
<feature type="compositionally biased region" description="Basic and acidic residues" evidence="2">
    <location>
        <begin position="306"/>
        <end position="323"/>
    </location>
</feature>
<feature type="region of interest" description="Disordered" evidence="2">
    <location>
        <begin position="801"/>
        <end position="823"/>
    </location>
</feature>
<evidence type="ECO:0000256" key="2">
    <source>
        <dbReference type="SAM" id="MobiDB-lite"/>
    </source>
</evidence>
<feature type="compositionally biased region" description="Polar residues" evidence="2">
    <location>
        <begin position="284"/>
        <end position="293"/>
    </location>
</feature>
<feature type="compositionally biased region" description="Basic and acidic residues" evidence="2">
    <location>
        <begin position="745"/>
        <end position="769"/>
    </location>
</feature>
<dbReference type="EMBL" id="QGKY02000190">
    <property type="protein sequence ID" value="KAF2590558.1"/>
    <property type="molecule type" value="Genomic_DNA"/>
</dbReference>
<feature type="compositionally biased region" description="Basic and acidic residues" evidence="2">
    <location>
        <begin position="706"/>
        <end position="719"/>
    </location>
</feature>
<name>A0A8S9KAH1_BRACR</name>